<dbReference type="InterPro" id="IPR003749">
    <property type="entry name" value="ThiS/MoaD-like"/>
</dbReference>
<dbReference type="RefSeq" id="YP_009314616.1">
    <property type="nucleotide sequence ID" value="NC_031662.1"/>
</dbReference>
<reference evidence="1" key="2">
    <citation type="submission" date="2016-10" db="EMBL/GenBank/DDBJ databases">
        <authorList>
            <person name="de Groot N.N."/>
        </authorList>
    </citation>
    <scope>NUCLEOTIDE SEQUENCE</scope>
    <source>
        <strain evidence="1">J.0256</strain>
    </source>
</reference>
<protein>
    <submittedName>
        <fullName evidence="1">Thiamin biosynthesis protein S</fullName>
    </submittedName>
</protein>
<keyword evidence="1" id="KW-0934">Plastid</keyword>
<reference evidence="1" key="1">
    <citation type="submission" date="2016-10" db="EMBL/GenBank/DDBJ databases">
        <title>Chloroplast genomes as a tool to resolve red algal phylogenies: a case study in the Nemaliales.</title>
        <authorList>
            <person name="Costa J.F."/>
            <person name="Lin S.M."/>
            <person name="Macaya E.C."/>
            <person name="Fernandez-Garcia C."/>
            <person name="Verbruggen H."/>
        </authorList>
    </citation>
    <scope>NUCLEOTIDE SEQUENCE</scope>
    <source>
        <strain evidence="1">J.0256</strain>
    </source>
</reference>
<dbReference type="PANTHER" id="PTHR34472:SF1">
    <property type="entry name" value="SULFUR CARRIER PROTEIN THIS"/>
    <property type="match status" value="1"/>
</dbReference>
<keyword evidence="1" id="KW-0150">Chloroplast</keyword>
<dbReference type="Pfam" id="PF02597">
    <property type="entry name" value="ThiS"/>
    <property type="match status" value="1"/>
</dbReference>
<dbReference type="PANTHER" id="PTHR34472">
    <property type="entry name" value="SULFUR CARRIER PROTEIN THIS"/>
    <property type="match status" value="1"/>
</dbReference>
<dbReference type="EMBL" id="LT622870">
    <property type="protein sequence ID" value="SCW22870.1"/>
    <property type="molecule type" value="Genomic_DNA"/>
</dbReference>
<dbReference type="NCBIfam" id="TIGR01683">
    <property type="entry name" value="thiS"/>
    <property type="match status" value="1"/>
</dbReference>
<sequence length="71" mass="8266">MSEKYCSIQINGEPFHCYKQMSIQALLTYLNIDIEINLIEYNNEILYQHQLKSIMLKEEDKLEIITVVGGG</sequence>
<geneLocation type="chloroplast" evidence="1"/>
<dbReference type="SUPFAM" id="SSF54285">
    <property type="entry name" value="MoaD/ThiS"/>
    <property type="match status" value="1"/>
</dbReference>
<name>A0A1G4NW35_9FLOR</name>
<dbReference type="InterPro" id="IPR010035">
    <property type="entry name" value="Thi_S"/>
</dbReference>
<dbReference type="InterPro" id="IPR012675">
    <property type="entry name" value="Beta-grasp_dom_sf"/>
</dbReference>
<accession>A0A1G4NW35</accession>
<gene>
    <name evidence="1" type="primary">thiS</name>
    <name evidence="1" type="ORF">J0256_226</name>
</gene>
<organism evidence="1">
    <name type="scientific">Liagoropsis maxima</name>
    <dbReference type="NCBI Taxonomy" id="1653392"/>
    <lineage>
        <taxon>Eukaryota</taxon>
        <taxon>Rhodophyta</taxon>
        <taxon>Florideophyceae</taxon>
        <taxon>Nemaliophycidae</taxon>
        <taxon>Nemaliales</taxon>
        <taxon>Liagoraceae</taxon>
        <taxon>Liagoropsis</taxon>
    </lineage>
</organism>
<dbReference type="CDD" id="cd00565">
    <property type="entry name" value="Ubl_ThiS"/>
    <property type="match status" value="1"/>
</dbReference>
<dbReference type="GeneID" id="30000930"/>
<evidence type="ECO:0000313" key="1">
    <source>
        <dbReference type="EMBL" id="SCW22870.1"/>
    </source>
</evidence>
<dbReference type="Gene3D" id="3.10.20.30">
    <property type="match status" value="1"/>
</dbReference>
<proteinExistence type="predicted"/>
<dbReference type="AlphaFoldDB" id="A0A1G4NW35"/>
<dbReference type="InterPro" id="IPR016155">
    <property type="entry name" value="Mopterin_synth/thiamin_S_b"/>
</dbReference>